<evidence type="ECO:0000313" key="2">
    <source>
        <dbReference type="EMBL" id="GBC05705.1"/>
    </source>
</evidence>
<evidence type="ECO:0000256" key="1">
    <source>
        <dbReference type="SAM" id="Coils"/>
    </source>
</evidence>
<name>A0A2Z6S485_9GLOM</name>
<keyword evidence="1" id="KW-0175">Coiled coil</keyword>
<comment type="caution">
    <text evidence="2">The sequence shown here is derived from an EMBL/GenBank/DDBJ whole genome shotgun (WGS) entry which is preliminary data.</text>
</comment>
<proteinExistence type="predicted"/>
<gene>
    <name evidence="2" type="ORF">RclHR1_06390005</name>
</gene>
<organism evidence="2 3">
    <name type="scientific">Rhizophagus clarus</name>
    <dbReference type="NCBI Taxonomy" id="94130"/>
    <lineage>
        <taxon>Eukaryota</taxon>
        <taxon>Fungi</taxon>
        <taxon>Fungi incertae sedis</taxon>
        <taxon>Mucoromycota</taxon>
        <taxon>Glomeromycotina</taxon>
        <taxon>Glomeromycetes</taxon>
        <taxon>Glomerales</taxon>
        <taxon>Glomeraceae</taxon>
        <taxon>Rhizophagus</taxon>
    </lineage>
</organism>
<protein>
    <submittedName>
        <fullName evidence="2">Uncharacterized protein</fullName>
    </submittedName>
</protein>
<keyword evidence="3" id="KW-1185">Reference proteome</keyword>
<dbReference type="Proteomes" id="UP000247702">
    <property type="component" value="Unassembled WGS sequence"/>
</dbReference>
<accession>A0A2Z6S485</accession>
<dbReference type="AlphaFoldDB" id="A0A2Z6S485"/>
<evidence type="ECO:0000313" key="3">
    <source>
        <dbReference type="Proteomes" id="UP000247702"/>
    </source>
</evidence>
<feature type="coiled-coil region" evidence="1">
    <location>
        <begin position="124"/>
        <end position="155"/>
    </location>
</feature>
<dbReference type="EMBL" id="BEXD01004025">
    <property type="protein sequence ID" value="GBC05705.1"/>
    <property type="molecule type" value="Genomic_DNA"/>
</dbReference>
<reference evidence="2 3" key="1">
    <citation type="submission" date="2017-11" db="EMBL/GenBank/DDBJ databases">
        <title>The genome of Rhizophagus clarus HR1 reveals common genetic basis of auxotrophy among arbuscular mycorrhizal fungi.</title>
        <authorList>
            <person name="Kobayashi Y."/>
        </authorList>
    </citation>
    <scope>NUCLEOTIDE SEQUENCE [LARGE SCALE GENOMIC DNA]</scope>
    <source>
        <strain evidence="2 3">HR1</strain>
    </source>
</reference>
<sequence>MSDDENICEENINRLKDENKNTSIANIMNKLREDLSLKFNEVKTAFDNLCIVFDELRTVKTASDKPCMVEAAVDKLYTDVTVYNVTNQNESTNAKNFFIRVIYQSKELLIYKLREDYNILKIEPKRLQESYKESEDKVKELKEKLEEDYSEVKKIEVPSGQD</sequence>